<gene>
    <name evidence="4" type="primary">trkA_2</name>
    <name evidence="5" type="ORF">DWX31_01925</name>
    <name evidence="7" type="ORF">DXC39_05750</name>
    <name evidence="6" type="ORF">DXD79_09675</name>
    <name evidence="4" type="ORF">ERS852407_02046</name>
</gene>
<evidence type="ECO:0000256" key="2">
    <source>
        <dbReference type="ARBA" id="ARBA00022958"/>
    </source>
</evidence>
<dbReference type="InterPro" id="IPR036291">
    <property type="entry name" value="NAD(P)-bd_dom_sf"/>
</dbReference>
<evidence type="ECO:0000313" key="7">
    <source>
        <dbReference type="EMBL" id="RGM07973.1"/>
    </source>
</evidence>
<evidence type="ECO:0000313" key="9">
    <source>
        <dbReference type="Proteomes" id="UP000261023"/>
    </source>
</evidence>
<keyword evidence="1" id="KW-0813">Transport</keyword>
<dbReference type="EMBL" id="QTJW01000001">
    <property type="protein sequence ID" value="RGD72615.1"/>
    <property type="molecule type" value="Genomic_DNA"/>
</dbReference>
<evidence type="ECO:0000313" key="11">
    <source>
        <dbReference type="Proteomes" id="UP000263014"/>
    </source>
</evidence>
<evidence type="ECO:0000259" key="3">
    <source>
        <dbReference type="PROSITE" id="PS51201"/>
    </source>
</evidence>
<dbReference type="GeneID" id="86061417"/>
<dbReference type="PANTHER" id="PTHR43833">
    <property type="entry name" value="POTASSIUM CHANNEL PROTEIN 2-RELATED-RELATED"/>
    <property type="match status" value="1"/>
</dbReference>
<sequence>MFFHKTKTIIIAGASRFGAGLAGKLSGRNTRIVVIDLNEDAFRKLPDDFGGYQIVGDGTDVDLLKQAGIESAEVFIAATDDDNINILASQIACRIFKVPEVFSRLNDKNKEKLLSGFNVKPICPFVLSVNEFDRLTEGEYQEAVVS</sequence>
<dbReference type="EMBL" id="CYZE01000004">
    <property type="protein sequence ID" value="CUO16910.1"/>
    <property type="molecule type" value="Genomic_DNA"/>
</dbReference>
<dbReference type="OrthoDB" id="9775180at2"/>
<dbReference type="EMBL" id="QSON01000004">
    <property type="protein sequence ID" value="RGJ05168.1"/>
    <property type="molecule type" value="Genomic_DNA"/>
</dbReference>
<dbReference type="GO" id="GO:0015079">
    <property type="term" value="F:potassium ion transmembrane transporter activity"/>
    <property type="evidence" value="ECO:0007669"/>
    <property type="project" value="InterPro"/>
</dbReference>
<dbReference type="AlphaFoldDB" id="A0A174CYN0"/>
<keyword evidence="1" id="KW-0406">Ion transport</keyword>
<feature type="domain" description="RCK N-terminal" evidence="3">
    <location>
        <begin position="6"/>
        <end position="126"/>
    </location>
</feature>
<dbReference type="EMBL" id="QSSQ01000002">
    <property type="protein sequence ID" value="RGM07973.1"/>
    <property type="molecule type" value="Genomic_DNA"/>
</dbReference>
<reference evidence="9 10" key="2">
    <citation type="submission" date="2018-08" db="EMBL/GenBank/DDBJ databases">
        <title>A genome reference for cultivated species of the human gut microbiota.</title>
        <authorList>
            <person name="Zou Y."/>
            <person name="Xue W."/>
            <person name="Luo G."/>
        </authorList>
    </citation>
    <scope>NUCLEOTIDE SEQUENCE [LARGE SCALE GENOMIC DNA]</scope>
    <source>
        <strain evidence="5 9">AF19-13AC</strain>
        <strain evidence="7 10">TF05-11AC</strain>
        <strain evidence="6 11">TM09-12</strain>
    </source>
</reference>
<evidence type="ECO:0000313" key="4">
    <source>
        <dbReference type="EMBL" id="CUO16910.1"/>
    </source>
</evidence>
<accession>A0A174CYN0</accession>
<name>A0A174CYN0_9FIRM</name>
<dbReference type="Proteomes" id="UP000263014">
    <property type="component" value="Unassembled WGS sequence"/>
</dbReference>
<dbReference type="Proteomes" id="UP000261257">
    <property type="component" value="Unassembled WGS sequence"/>
</dbReference>
<evidence type="ECO:0000313" key="8">
    <source>
        <dbReference type="Proteomes" id="UP000095651"/>
    </source>
</evidence>
<dbReference type="PROSITE" id="PS51201">
    <property type="entry name" value="RCK_N"/>
    <property type="match status" value="1"/>
</dbReference>
<keyword evidence="1" id="KW-0633">Potassium transport</keyword>
<dbReference type="Gene3D" id="3.40.50.720">
    <property type="entry name" value="NAD(P)-binding Rossmann-like Domain"/>
    <property type="match status" value="1"/>
</dbReference>
<evidence type="ECO:0000313" key="10">
    <source>
        <dbReference type="Proteomes" id="UP000261257"/>
    </source>
</evidence>
<dbReference type="Pfam" id="PF02254">
    <property type="entry name" value="TrkA_N"/>
    <property type="match status" value="1"/>
</dbReference>
<dbReference type="Proteomes" id="UP000261023">
    <property type="component" value="Unassembled WGS sequence"/>
</dbReference>
<dbReference type="InterPro" id="IPR003148">
    <property type="entry name" value="RCK_N"/>
</dbReference>
<proteinExistence type="predicted"/>
<dbReference type="Proteomes" id="UP000095651">
    <property type="component" value="Unassembled WGS sequence"/>
</dbReference>
<keyword evidence="2" id="KW-0630">Potassium</keyword>
<evidence type="ECO:0000313" key="6">
    <source>
        <dbReference type="EMBL" id="RGJ05168.1"/>
    </source>
</evidence>
<evidence type="ECO:0000256" key="1">
    <source>
        <dbReference type="ARBA" id="ARBA00022538"/>
    </source>
</evidence>
<organism evidence="4 8">
    <name type="scientific">Hungatella hathewayi</name>
    <dbReference type="NCBI Taxonomy" id="154046"/>
    <lineage>
        <taxon>Bacteria</taxon>
        <taxon>Bacillati</taxon>
        <taxon>Bacillota</taxon>
        <taxon>Clostridia</taxon>
        <taxon>Lachnospirales</taxon>
        <taxon>Lachnospiraceae</taxon>
        <taxon>Hungatella</taxon>
    </lineage>
</organism>
<dbReference type="InterPro" id="IPR006036">
    <property type="entry name" value="K_uptake_TrkA"/>
</dbReference>
<dbReference type="InterPro" id="IPR050721">
    <property type="entry name" value="Trk_Ktr_HKT_K-transport"/>
</dbReference>
<reference evidence="4 8" key="1">
    <citation type="submission" date="2015-09" db="EMBL/GenBank/DDBJ databases">
        <authorList>
            <consortium name="Pathogen Informatics"/>
        </authorList>
    </citation>
    <scope>NUCLEOTIDE SEQUENCE [LARGE SCALE GENOMIC DNA]</scope>
    <source>
        <strain evidence="4 8">2789STDY5608850</strain>
    </source>
</reference>
<protein>
    <submittedName>
        <fullName evidence="4">K+ transport system, NAD-binding component</fullName>
    </submittedName>
    <submittedName>
        <fullName evidence="5">TrkA family potassium uptake protein</fullName>
    </submittedName>
</protein>
<dbReference type="GO" id="GO:0005886">
    <property type="term" value="C:plasma membrane"/>
    <property type="evidence" value="ECO:0007669"/>
    <property type="project" value="InterPro"/>
</dbReference>
<dbReference type="SUPFAM" id="SSF51735">
    <property type="entry name" value="NAD(P)-binding Rossmann-fold domains"/>
    <property type="match status" value="1"/>
</dbReference>
<dbReference type="RefSeq" id="WP_002601722.1">
    <property type="nucleotide sequence ID" value="NZ_CABIXC010000004.1"/>
</dbReference>
<evidence type="ECO:0000313" key="5">
    <source>
        <dbReference type="EMBL" id="RGD72615.1"/>
    </source>
</evidence>
<dbReference type="PRINTS" id="PR00335">
    <property type="entry name" value="KUPTAKETRKA"/>
</dbReference>